<dbReference type="AlphaFoldDB" id="A0A1Y2C1G6"/>
<dbReference type="Proteomes" id="UP000193920">
    <property type="component" value="Unassembled WGS sequence"/>
</dbReference>
<keyword evidence="2" id="KW-1185">Reference proteome</keyword>
<accession>A0A1Y2C1G6</accession>
<dbReference type="EMBL" id="MCOG01000126">
    <property type="protein sequence ID" value="ORY40870.1"/>
    <property type="molecule type" value="Genomic_DNA"/>
</dbReference>
<gene>
    <name evidence="1" type="ORF">LY90DRAFT_510327</name>
</gene>
<proteinExistence type="predicted"/>
<evidence type="ECO:0000313" key="2">
    <source>
        <dbReference type="Proteomes" id="UP000193920"/>
    </source>
</evidence>
<organism evidence="1 2">
    <name type="scientific">Neocallimastix californiae</name>
    <dbReference type="NCBI Taxonomy" id="1754190"/>
    <lineage>
        <taxon>Eukaryota</taxon>
        <taxon>Fungi</taxon>
        <taxon>Fungi incertae sedis</taxon>
        <taxon>Chytridiomycota</taxon>
        <taxon>Chytridiomycota incertae sedis</taxon>
        <taxon>Neocallimastigomycetes</taxon>
        <taxon>Neocallimastigales</taxon>
        <taxon>Neocallimastigaceae</taxon>
        <taxon>Neocallimastix</taxon>
    </lineage>
</organism>
<sequence length="321" mass="38696">MEDNIEIEISETNRRNEQIIINKKHKFNFSFQRKDKSKIYRWTEYKTLNKCKSLIILNDKKEVLKYESLHNHLEKEIDVSISVAKHKIKEEIKKNSIPMDIKPKHIFNAFSQEMGLICPEYSTIRSQIIRNINKQFPPNIKSFDDIPIESKYYKTKRNENFMIFKNTDLIIFQSPFQAYLFSNYHKNIFADEIKKNANKFKSNTLITTINFHCDFEQEYLTNNASESYNSYLNNIFPNKPLFYKLIYILKEEENLFYNDYQRRTKGTWKKKQKIFSATNEIKILIENYKIKEINLFYNGCNRNELWKDCLIDLNDISINLK</sequence>
<name>A0A1Y2C1G6_9FUNG</name>
<comment type="caution">
    <text evidence="1">The sequence shown here is derived from an EMBL/GenBank/DDBJ whole genome shotgun (WGS) entry which is preliminary data.</text>
</comment>
<reference evidence="1 2" key="1">
    <citation type="submission" date="2016-08" db="EMBL/GenBank/DDBJ databases">
        <title>A Parts List for Fungal Cellulosomes Revealed by Comparative Genomics.</title>
        <authorList>
            <consortium name="DOE Joint Genome Institute"/>
            <person name="Haitjema C.H."/>
            <person name="Gilmore S.P."/>
            <person name="Henske J.K."/>
            <person name="Solomon K.V."/>
            <person name="De Groot R."/>
            <person name="Kuo A."/>
            <person name="Mondo S.J."/>
            <person name="Salamov A.A."/>
            <person name="Labutti K."/>
            <person name="Zhao Z."/>
            <person name="Chiniquy J."/>
            <person name="Barry K."/>
            <person name="Brewer H.M."/>
            <person name="Purvine S.O."/>
            <person name="Wright A.T."/>
            <person name="Boxma B."/>
            <person name="Van Alen T."/>
            <person name="Hackstein J.H."/>
            <person name="Baker S.E."/>
            <person name="Grigoriev I.V."/>
            <person name="O'Malley M.A."/>
        </authorList>
    </citation>
    <scope>NUCLEOTIDE SEQUENCE [LARGE SCALE GENOMIC DNA]</scope>
    <source>
        <strain evidence="1 2">G1</strain>
    </source>
</reference>
<protein>
    <submittedName>
        <fullName evidence="1">Uncharacterized protein</fullName>
    </submittedName>
</protein>
<evidence type="ECO:0000313" key="1">
    <source>
        <dbReference type="EMBL" id="ORY40870.1"/>
    </source>
</evidence>